<keyword evidence="8 13" id="KW-0418">Kinase</keyword>
<dbReference type="FunFam" id="3.40.50.1260:FF:000006">
    <property type="entry name" value="Phosphoglycerate kinase"/>
    <property type="match status" value="1"/>
</dbReference>
<organism evidence="16 17">
    <name type="scientific">Musa troglodytarum</name>
    <name type="common">fe'i banana</name>
    <dbReference type="NCBI Taxonomy" id="320322"/>
    <lineage>
        <taxon>Eukaryota</taxon>
        <taxon>Viridiplantae</taxon>
        <taxon>Streptophyta</taxon>
        <taxon>Embryophyta</taxon>
        <taxon>Tracheophyta</taxon>
        <taxon>Spermatophyta</taxon>
        <taxon>Magnoliopsida</taxon>
        <taxon>Liliopsida</taxon>
        <taxon>Zingiberales</taxon>
        <taxon>Musaceae</taxon>
        <taxon>Musa</taxon>
    </lineage>
</organism>
<dbReference type="InterPro" id="IPR001576">
    <property type="entry name" value="Phosphoglycerate_kinase"/>
</dbReference>
<keyword evidence="9 12" id="KW-0067">ATP-binding</keyword>
<dbReference type="InterPro" id="IPR015911">
    <property type="entry name" value="Phosphoglycerate_kinase_CS"/>
</dbReference>
<evidence type="ECO:0000256" key="3">
    <source>
        <dbReference type="ARBA" id="ARBA00008982"/>
    </source>
</evidence>
<feature type="compositionally biased region" description="Pro residues" evidence="15">
    <location>
        <begin position="1"/>
        <end position="23"/>
    </location>
</feature>
<dbReference type="EMBL" id="CP097507">
    <property type="protein sequence ID" value="URE05715.1"/>
    <property type="molecule type" value="Genomic_DNA"/>
</dbReference>
<feature type="region of interest" description="Disordered" evidence="15">
    <location>
        <begin position="1"/>
        <end position="34"/>
    </location>
</feature>
<evidence type="ECO:0000256" key="8">
    <source>
        <dbReference type="ARBA" id="ARBA00022777"/>
    </source>
</evidence>
<feature type="binding site" evidence="11">
    <location>
        <position position="163"/>
    </location>
    <ligand>
        <name>(2R)-3-phosphoglycerate</name>
        <dbReference type="ChEBI" id="CHEBI:58272"/>
    </ligand>
</feature>
<dbReference type="PRINTS" id="PR00477">
    <property type="entry name" value="PHGLYCKINASE"/>
</dbReference>
<dbReference type="PROSITE" id="PS00111">
    <property type="entry name" value="PGLYCERATE_KINASE"/>
    <property type="match status" value="1"/>
</dbReference>
<evidence type="ECO:0000256" key="7">
    <source>
        <dbReference type="ARBA" id="ARBA00022741"/>
    </source>
</evidence>
<keyword evidence="6 13" id="KW-0808">Transferase</keyword>
<feature type="binding site" evidence="12">
    <location>
        <position position="369"/>
    </location>
    <ligand>
        <name>ATP</name>
        <dbReference type="ChEBI" id="CHEBI:30616"/>
    </ligand>
</feature>
<dbReference type="PANTHER" id="PTHR11406:SF27">
    <property type="entry name" value="PHOSPHOGLYCERATE KINASE 3, CYTOSOLIC"/>
    <property type="match status" value="1"/>
</dbReference>
<dbReference type="OrthoDB" id="275353at2759"/>
<feature type="binding site" evidence="12">
    <location>
        <position position="247"/>
    </location>
    <ligand>
        <name>ATP</name>
        <dbReference type="ChEBI" id="CHEBI:30616"/>
    </ligand>
</feature>
<evidence type="ECO:0000256" key="2">
    <source>
        <dbReference type="ARBA" id="ARBA00001946"/>
    </source>
</evidence>
<dbReference type="Pfam" id="PF00162">
    <property type="entry name" value="PGK"/>
    <property type="match status" value="1"/>
</dbReference>
<dbReference type="GO" id="GO:0005524">
    <property type="term" value="F:ATP binding"/>
    <property type="evidence" value="ECO:0007669"/>
    <property type="project" value="UniProtKB-KW"/>
</dbReference>
<dbReference type="GO" id="GO:0004618">
    <property type="term" value="F:phosphoglycerate kinase activity"/>
    <property type="evidence" value="ECO:0007669"/>
    <property type="project" value="UniProtKB-EC"/>
</dbReference>
<dbReference type="GO" id="GO:0043531">
    <property type="term" value="F:ADP binding"/>
    <property type="evidence" value="ECO:0007669"/>
    <property type="project" value="TreeGrafter"/>
</dbReference>
<name>A0A9E7G161_9LILI</name>
<accession>A0A9E7G161</accession>
<dbReference type="GO" id="GO:0006096">
    <property type="term" value="P:glycolytic process"/>
    <property type="evidence" value="ECO:0007669"/>
    <property type="project" value="InterPro"/>
</dbReference>
<reference evidence="16" key="1">
    <citation type="submission" date="2022-05" db="EMBL/GenBank/DDBJ databases">
        <title>The Musa troglodytarum L. genome provides insights into the mechanism of non-climacteric behaviour and enrichment of carotenoids.</title>
        <authorList>
            <person name="Wang J."/>
        </authorList>
    </citation>
    <scope>NUCLEOTIDE SEQUENCE</scope>
    <source>
        <tissue evidence="16">Leaf</tissue>
    </source>
</reference>
<dbReference type="EC" id="2.7.2.3" evidence="5 13"/>
<evidence type="ECO:0000256" key="14">
    <source>
        <dbReference type="RuleBase" id="RU000696"/>
    </source>
</evidence>
<keyword evidence="17" id="KW-1185">Reference proteome</keyword>
<dbReference type="PIRSF" id="PIRSF000724">
    <property type="entry name" value="Pgk"/>
    <property type="match status" value="1"/>
</dbReference>
<evidence type="ECO:0000256" key="6">
    <source>
        <dbReference type="ARBA" id="ARBA00022679"/>
    </source>
</evidence>
<comment type="cofactor">
    <cofactor evidence="2">
        <name>Mg(2+)</name>
        <dbReference type="ChEBI" id="CHEBI:18420"/>
    </cofactor>
</comment>
<evidence type="ECO:0000256" key="4">
    <source>
        <dbReference type="ARBA" id="ARBA00011245"/>
    </source>
</evidence>
<evidence type="ECO:0000256" key="10">
    <source>
        <dbReference type="ARBA" id="ARBA00022842"/>
    </source>
</evidence>
<dbReference type="InterPro" id="IPR015824">
    <property type="entry name" value="Phosphoglycerate_kinase_N"/>
</dbReference>
<dbReference type="HAMAP" id="MF_00145">
    <property type="entry name" value="Phosphoglyc_kinase"/>
    <property type="match status" value="1"/>
</dbReference>
<feature type="binding site" evidence="11">
    <location>
        <position position="70"/>
    </location>
    <ligand>
        <name>(2R)-3-phosphoglycerate</name>
        <dbReference type="ChEBI" id="CHEBI:58272"/>
    </ligand>
</feature>
<dbReference type="Proteomes" id="UP001055439">
    <property type="component" value="Chromosome 5"/>
</dbReference>
<dbReference type="Gene3D" id="3.40.50.1260">
    <property type="entry name" value="Phosphoglycerate kinase, N-terminal domain"/>
    <property type="match status" value="2"/>
</dbReference>
<keyword evidence="7" id="KW-0547">Nucleotide-binding</keyword>
<evidence type="ECO:0000256" key="9">
    <source>
        <dbReference type="ARBA" id="ARBA00022840"/>
    </source>
</evidence>
<evidence type="ECO:0000313" key="16">
    <source>
        <dbReference type="EMBL" id="URE05715.1"/>
    </source>
</evidence>
<dbReference type="SUPFAM" id="SSF53748">
    <property type="entry name" value="Phosphoglycerate kinase"/>
    <property type="match status" value="1"/>
</dbReference>
<feature type="binding site" evidence="11">
    <location>
        <begin position="93"/>
        <end position="108"/>
    </location>
    <ligand>
        <name>substrate</name>
    </ligand>
</feature>
<protein>
    <recommendedName>
        <fullName evidence="5 13">Phosphoglycerate kinase</fullName>
        <ecNumber evidence="5 13">2.7.2.3</ecNumber>
    </recommendedName>
</protein>
<feature type="binding site" evidence="12">
    <location>
        <begin position="398"/>
        <end position="401"/>
    </location>
    <ligand>
        <name>ATP</name>
        <dbReference type="ChEBI" id="CHEBI:30616"/>
    </ligand>
</feature>
<evidence type="ECO:0000256" key="12">
    <source>
        <dbReference type="PIRSR" id="PIRSR000724-2"/>
    </source>
</evidence>
<evidence type="ECO:0000256" key="1">
    <source>
        <dbReference type="ARBA" id="ARBA00000642"/>
    </source>
</evidence>
<comment type="catalytic activity">
    <reaction evidence="1 13">
        <text>(2R)-3-phosphoglycerate + ATP = (2R)-3-phospho-glyceroyl phosphate + ADP</text>
        <dbReference type="Rhea" id="RHEA:14801"/>
        <dbReference type="ChEBI" id="CHEBI:30616"/>
        <dbReference type="ChEBI" id="CHEBI:57604"/>
        <dbReference type="ChEBI" id="CHEBI:58272"/>
        <dbReference type="ChEBI" id="CHEBI:456216"/>
        <dbReference type="EC" id="2.7.2.3"/>
    </reaction>
</comment>
<comment type="subunit">
    <text evidence="4 14">Monomer.</text>
</comment>
<dbReference type="FunFam" id="3.40.50.1260:FF:000003">
    <property type="entry name" value="Phosphoglycerate kinase"/>
    <property type="match status" value="1"/>
</dbReference>
<feature type="binding site" evidence="11">
    <location>
        <begin position="54"/>
        <end position="56"/>
    </location>
    <ligand>
        <name>substrate</name>
    </ligand>
</feature>
<dbReference type="CDD" id="cd00318">
    <property type="entry name" value="Phosphoglycerate_kinase"/>
    <property type="match status" value="1"/>
</dbReference>
<evidence type="ECO:0000313" key="17">
    <source>
        <dbReference type="Proteomes" id="UP001055439"/>
    </source>
</evidence>
<evidence type="ECO:0000256" key="13">
    <source>
        <dbReference type="RuleBase" id="RU000532"/>
    </source>
</evidence>
<dbReference type="AlphaFoldDB" id="A0A9E7G161"/>
<proteinExistence type="inferred from homology"/>
<sequence length="442" mass="46458">MPPLPLVSQPLPGPPHPSFPSKPPASRSRMATKKSVGALAEADLKGKKVFVRVDLNVPLDESLKVTDDTRIRASVPTIKYLMERGARIILASHLVIPCPLDPSVSAGRPKGVTPKYSLKPVVPRLSELLGVNVAMANDCIGEEVEKLISALPDGGVLLLENVRFYKEEEKNDPEFAKKLASLADLYVNDAFGTAHRAHASTEGVTKYLKPSVAGFLMQKELDYLVGAVANPKKPFAAIVGGSKVSTKIGVMESLLEKVDILILGGGMIFTFYKAQGHSVGSSLVEEDKLNLATSLLEKAKSKGVSLLLPTDVVVADKFAADAESKIVPASGIPDGWMGLDIGPDSIKSFSGTLESTKTIIWNGPMGVFEFEKFAVGTEAIARKLADLSGSGVTTIIGGGDSVAAVEKVGLAAKMSHISTGGGASLELLEGKTLPGVLALDDA</sequence>
<evidence type="ECO:0000256" key="5">
    <source>
        <dbReference type="ARBA" id="ARBA00013061"/>
    </source>
</evidence>
<keyword evidence="10" id="KW-0460">Magnesium</keyword>
<comment type="similarity">
    <text evidence="3 13">Belongs to the phosphoglycerate kinase family.</text>
</comment>
<dbReference type="GO" id="GO:0005829">
    <property type="term" value="C:cytosol"/>
    <property type="evidence" value="ECO:0007669"/>
    <property type="project" value="TreeGrafter"/>
</dbReference>
<dbReference type="GO" id="GO:0006094">
    <property type="term" value="P:gluconeogenesis"/>
    <property type="evidence" value="ECO:0007669"/>
    <property type="project" value="TreeGrafter"/>
</dbReference>
<dbReference type="InterPro" id="IPR036043">
    <property type="entry name" value="Phosphoglycerate_kinase_sf"/>
</dbReference>
<dbReference type="PANTHER" id="PTHR11406">
    <property type="entry name" value="PHOSPHOGLYCERATE KINASE"/>
    <property type="match status" value="1"/>
</dbReference>
<gene>
    <name evidence="16" type="ORF">MUK42_22626</name>
</gene>
<feature type="binding site" evidence="11">
    <location>
        <position position="196"/>
    </location>
    <ligand>
        <name>(2R)-3-phosphoglycerate</name>
        <dbReference type="ChEBI" id="CHEBI:58272"/>
    </ligand>
</feature>
<evidence type="ECO:0000256" key="11">
    <source>
        <dbReference type="PIRSR" id="PIRSR000724-1"/>
    </source>
</evidence>
<evidence type="ECO:0000256" key="15">
    <source>
        <dbReference type="SAM" id="MobiDB-lite"/>
    </source>
</evidence>